<dbReference type="AlphaFoldDB" id="A0AAD7DXX6"/>
<organism evidence="2 3">
    <name type="scientific">Mycena rosella</name>
    <name type="common">Pink bonnet</name>
    <name type="synonym">Agaricus rosellus</name>
    <dbReference type="NCBI Taxonomy" id="1033263"/>
    <lineage>
        <taxon>Eukaryota</taxon>
        <taxon>Fungi</taxon>
        <taxon>Dikarya</taxon>
        <taxon>Basidiomycota</taxon>
        <taxon>Agaricomycotina</taxon>
        <taxon>Agaricomycetes</taxon>
        <taxon>Agaricomycetidae</taxon>
        <taxon>Agaricales</taxon>
        <taxon>Marasmiineae</taxon>
        <taxon>Mycenaceae</taxon>
        <taxon>Mycena</taxon>
    </lineage>
</organism>
<feature type="signal peptide" evidence="1">
    <location>
        <begin position="1"/>
        <end position="26"/>
    </location>
</feature>
<reference evidence="2" key="1">
    <citation type="submission" date="2023-03" db="EMBL/GenBank/DDBJ databases">
        <title>Massive genome expansion in bonnet fungi (Mycena s.s.) driven by repeated elements and novel gene families across ecological guilds.</title>
        <authorList>
            <consortium name="Lawrence Berkeley National Laboratory"/>
            <person name="Harder C.B."/>
            <person name="Miyauchi S."/>
            <person name="Viragh M."/>
            <person name="Kuo A."/>
            <person name="Thoen E."/>
            <person name="Andreopoulos B."/>
            <person name="Lu D."/>
            <person name="Skrede I."/>
            <person name="Drula E."/>
            <person name="Henrissat B."/>
            <person name="Morin E."/>
            <person name="Kohler A."/>
            <person name="Barry K."/>
            <person name="LaButti K."/>
            <person name="Morin E."/>
            <person name="Salamov A."/>
            <person name="Lipzen A."/>
            <person name="Mereny Z."/>
            <person name="Hegedus B."/>
            <person name="Baldrian P."/>
            <person name="Stursova M."/>
            <person name="Weitz H."/>
            <person name="Taylor A."/>
            <person name="Grigoriev I.V."/>
            <person name="Nagy L.G."/>
            <person name="Martin F."/>
            <person name="Kauserud H."/>
        </authorList>
    </citation>
    <scope>NUCLEOTIDE SEQUENCE</scope>
    <source>
        <strain evidence="2">CBHHK067</strain>
    </source>
</reference>
<proteinExistence type="predicted"/>
<evidence type="ECO:0000256" key="1">
    <source>
        <dbReference type="SAM" id="SignalP"/>
    </source>
</evidence>
<gene>
    <name evidence="2" type="ORF">B0H17DRAFT_1195067</name>
</gene>
<keyword evidence="3" id="KW-1185">Reference proteome</keyword>
<comment type="caution">
    <text evidence="2">The sequence shown here is derived from an EMBL/GenBank/DDBJ whole genome shotgun (WGS) entry which is preliminary data.</text>
</comment>
<sequence length="118" mass="13586">MLQLAPIFNWTHHCIFSLMFMHRALAAVPPVRLAKQFGFLFFDIFSTQSFTYYIFEMAFYNLSPSLTGSVATTSRPRLHDHVLATVPSPPRSVAYSFPVPFFFEIFSTQIFTHSILIN</sequence>
<name>A0AAD7DXX6_MYCRO</name>
<protein>
    <recommendedName>
        <fullName evidence="4">Secreted protein</fullName>
    </recommendedName>
</protein>
<feature type="chain" id="PRO_5042186473" description="Secreted protein" evidence="1">
    <location>
        <begin position="27"/>
        <end position="118"/>
    </location>
</feature>
<accession>A0AAD7DXX6</accession>
<evidence type="ECO:0000313" key="2">
    <source>
        <dbReference type="EMBL" id="KAJ7701855.1"/>
    </source>
</evidence>
<evidence type="ECO:0000313" key="3">
    <source>
        <dbReference type="Proteomes" id="UP001221757"/>
    </source>
</evidence>
<evidence type="ECO:0008006" key="4">
    <source>
        <dbReference type="Google" id="ProtNLM"/>
    </source>
</evidence>
<dbReference type="Proteomes" id="UP001221757">
    <property type="component" value="Unassembled WGS sequence"/>
</dbReference>
<keyword evidence="1" id="KW-0732">Signal</keyword>
<dbReference type="EMBL" id="JARKIE010000016">
    <property type="protein sequence ID" value="KAJ7701855.1"/>
    <property type="molecule type" value="Genomic_DNA"/>
</dbReference>